<dbReference type="EMBL" id="ASGP02000006">
    <property type="protein sequence ID" value="KAH9501750.1"/>
    <property type="molecule type" value="Genomic_DNA"/>
</dbReference>
<reference evidence="1" key="2">
    <citation type="journal article" date="2022" name="Res Sq">
        <title>Comparative Genomics Reveals Insights into the Divergent Evolution of Astigmatic Mites and Household Pest Adaptations.</title>
        <authorList>
            <person name="Xiong Q."/>
            <person name="Wan A.T.-Y."/>
            <person name="Liu X.-Y."/>
            <person name="Fung C.S.-H."/>
            <person name="Xiao X."/>
            <person name="Malainual N."/>
            <person name="Hou J."/>
            <person name="Wang L."/>
            <person name="Wang M."/>
            <person name="Yang K."/>
            <person name="Cui Y."/>
            <person name="Leung E."/>
            <person name="Nong W."/>
            <person name="Shin S.-K."/>
            <person name="Au S."/>
            <person name="Jeong K.Y."/>
            <person name="Chew F.T."/>
            <person name="Hui J."/>
            <person name="Leung T.F."/>
            <person name="Tungtrongchitr A."/>
            <person name="Zhong N."/>
            <person name="Liu Z."/>
            <person name="Tsui S."/>
        </authorList>
    </citation>
    <scope>NUCLEOTIDE SEQUENCE</scope>
    <source>
        <strain evidence="1">Derf</strain>
        <tissue evidence="1">Whole organism</tissue>
    </source>
</reference>
<name>A0A922HPU1_DERFA</name>
<evidence type="ECO:0000313" key="1">
    <source>
        <dbReference type="EMBL" id="KAH9501750.1"/>
    </source>
</evidence>
<protein>
    <submittedName>
        <fullName evidence="1">Uncharacterized protein</fullName>
    </submittedName>
</protein>
<evidence type="ECO:0000313" key="2">
    <source>
        <dbReference type="Proteomes" id="UP000790347"/>
    </source>
</evidence>
<comment type="caution">
    <text evidence="1">The sequence shown here is derived from an EMBL/GenBank/DDBJ whole genome shotgun (WGS) entry which is preliminary data.</text>
</comment>
<dbReference type="Proteomes" id="UP000790347">
    <property type="component" value="Unassembled WGS sequence"/>
</dbReference>
<gene>
    <name evidence="1" type="ORF">DERF_012573</name>
</gene>
<accession>A0A922HPU1</accession>
<organism evidence="1 2">
    <name type="scientific">Dermatophagoides farinae</name>
    <name type="common">American house dust mite</name>
    <dbReference type="NCBI Taxonomy" id="6954"/>
    <lineage>
        <taxon>Eukaryota</taxon>
        <taxon>Metazoa</taxon>
        <taxon>Ecdysozoa</taxon>
        <taxon>Arthropoda</taxon>
        <taxon>Chelicerata</taxon>
        <taxon>Arachnida</taxon>
        <taxon>Acari</taxon>
        <taxon>Acariformes</taxon>
        <taxon>Sarcoptiformes</taxon>
        <taxon>Astigmata</taxon>
        <taxon>Psoroptidia</taxon>
        <taxon>Analgoidea</taxon>
        <taxon>Pyroglyphidae</taxon>
        <taxon>Dermatophagoidinae</taxon>
        <taxon>Dermatophagoides</taxon>
    </lineage>
</organism>
<keyword evidence="2" id="KW-1185">Reference proteome</keyword>
<feature type="non-terminal residue" evidence="1">
    <location>
        <position position="107"/>
    </location>
</feature>
<reference evidence="1" key="1">
    <citation type="submission" date="2013-05" db="EMBL/GenBank/DDBJ databases">
        <authorList>
            <person name="Yim A.K.Y."/>
            <person name="Chan T.F."/>
            <person name="Ji K.M."/>
            <person name="Liu X.Y."/>
            <person name="Zhou J.W."/>
            <person name="Li R.Q."/>
            <person name="Yang K.Y."/>
            <person name="Li J."/>
            <person name="Li M."/>
            <person name="Law P.T.W."/>
            <person name="Wu Y.L."/>
            <person name="Cai Z.L."/>
            <person name="Qin H."/>
            <person name="Bao Y."/>
            <person name="Leung R.K.K."/>
            <person name="Ng P.K.S."/>
            <person name="Zou J."/>
            <person name="Zhong X.J."/>
            <person name="Ran P.X."/>
            <person name="Zhong N.S."/>
            <person name="Liu Z.G."/>
            <person name="Tsui S.K.W."/>
        </authorList>
    </citation>
    <scope>NUCLEOTIDE SEQUENCE</scope>
    <source>
        <strain evidence="1">Derf</strain>
        <tissue evidence="1">Whole organism</tissue>
    </source>
</reference>
<dbReference type="AlphaFoldDB" id="A0A922HPU1"/>
<proteinExistence type="predicted"/>
<sequence>NRPTSLDHWMIGCDDDDDCYYSTIMVIVVETTTTTTTTTKQTLNKVKQKTKYEPTGWIWKAIIISINLMAKKKESHRESGSLSIVENPFSLCLCMFQYVSQLEIIIH</sequence>